<comment type="caution">
    <text evidence="2">The sequence shown here is derived from an EMBL/GenBank/DDBJ whole genome shotgun (WGS) entry which is preliminary data.</text>
</comment>
<keyword evidence="1" id="KW-0812">Transmembrane</keyword>
<evidence type="ECO:0000313" key="2">
    <source>
        <dbReference type="EMBL" id="KKU14445.1"/>
    </source>
</evidence>
<reference evidence="2 3" key="1">
    <citation type="journal article" date="2015" name="Nature">
        <title>rRNA introns, odd ribosomes, and small enigmatic genomes across a large radiation of phyla.</title>
        <authorList>
            <person name="Brown C.T."/>
            <person name="Hug L.A."/>
            <person name="Thomas B.C."/>
            <person name="Sharon I."/>
            <person name="Castelle C.J."/>
            <person name="Singh A."/>
            <person name="Wilkins M.J."/>
            <person name="Williams K.H."/>
            <person name="Banfield J.F."/>
        </authorList>
    </citation>
    <scope>NUCLEOTIDE SEQUENCE [LARGE SCALE GENOMIC DNA]</scope>
</reference>
<organism evidence="2 3">
    <name type="scientific">Candidatus Jorgensenbacteria bacterium GW2011_GWA2_45_9</name>
    <dbReference type="NCBI Taxonomy" id="1618663"/>
    <lineage>
        <taxon>Bacteria</taxon>
        <taxon>Candidatus Joergenseniibacteriota</taxon>
    </lineage>
</organism>
<accession>A0A0G1R0J8</accession>
<gene>
    <name evidence="2" type="ORF">UX22_C0024G0003</name>
</gene>
<evidence type="ECO:0000313" key="3">
    <source>
        <dbReference type="Proteomes" id="UP000034727"/>
    </source>
</evidence>
<keyword evidence="1" id="KW-1133">Transmembrane helix</keyword>
<evidence type="ECO:0000256" key="1">
    <source>
        <dbReference type="SAM" id="Phobius"/>
    </source>
</evidence>
<dbReference type="AlphaFoldDB" id="A0A0G1R0J8"/>
<sequence>MKSNNLRGRDSGFSLVELMIYVGVFAVSAVFLVSILTVVTQVQLKQVSLSEVNQQLSFVSDTIKRLVQNSSLVDMSSGVSSSTLTLRMASSSVDRTLVYASGSILYSEEINSDGTTATRALTDSNVTVDDFSVTKYENPVGFSVVGYQLTLSYNTTNAKSEITRSLQTAIGRISAAEFDSSVYPNSDNSHDLGTALKKWKDAYLSGVVGIGVSSFSSGYKLVASGGDIATKDINTGFVVKTPDASACYRLGVSNSGTVTSTAVTCP</sequence>
<dbReference type="Proteomes" id="UP000034727">
    <property type="component" value="Unassembled WGS sequence"/>
</dbReference>
<keyword evidence="1" id="KW-0472">Membrane</keyword>
<proteinExistence type="predicted"/>
<name>A0A0G1R0J8_9BACT</name>
<feature type="transmembrane region" description="Helical" evidence="1">
    <location>
        <begin position="20"/>
        <end position="39"/>
    </location>
</feature>
<dbReference type="EMBL" id="LCLJ01000024">
    <property type="protein sequence ID" value="KKU14445.1"/>
    <property type="molecule type" value="Genomic_DNA"/>
</dbReference>
<protein>
    <submittedName>
        <fullName evidence="2">Uncharacterized protein</fullName>
    </submittedName>
</protein>